<sequence>MKQIFLLIAIAAISISANAQEKPSTGDLYEGLTRKITYDRMIPPYGLEVSFNKTVHVIFPSAIRYVDLGSMNIIAGKADGSENVIRIKAAVRGFEKETNLSVITDEGSFYSFNVKYADEPVKLSIEMKDFIHDGEVVNRPNNSLEIYLSELRNESPKVVNLIMKSIYQSNKREIKHIGSKRFGIQYLLKGIYTYNDFLYFHTQVKNASNVPFDVDFIRLKVVDKITAKRTAIQETVIFPVRAYHHDLQIRGKKSQRTVFALEKFTIPDDKQLVVELFEKEGGRHQTFVVENSDLIRSKVIDDLKVK</sequence>
<reference evidence="1" key="1">
    <citation type="submission" date="2019-03" db="EMBL/GenBank/DDBJ databases">
        <title>Single cell metagenomics reveals metabolic interactions within the superorganism composed of flagellate Streblomastix strix and complex community of Bacteroidetes bacteria on its surface.</title>
        <authorList>
            <person name="Treitli S.C."/>
            <person name="Kolisko M."/>
            <person name="Husnik F."/>
            <person name="Keeling P."/>
            <person name="Hampl V."/>
        </authorList>
    </citation>
    <scope>NUCLEOTIDE SEQUENCE</scope>
    <source>
        <strain evidence="1">STM</strain>
    </source>
</reference>
<evidence type="ECO:0008006" key="2">
    <source>
        <dbReference type="Google" id="ProtNLM"/>
    </source>
</evidence>
<dbReference type="InterPro" id="IPR022298">
    <property type="entry name" value="Conjug_transposon_TraN"/>
</dbReference>
<organism evidence="1">
    <name type="scientific">termite gut metagenome</name>
    <dbReference type="NCBI Taxonomy" id="433724"/>
    <lineage>
        <taxon>unclassified sequences</taxon>
        <taxon>metagenomes</taxon>
        <taxon>organismal metagenomes</taxon>
    </lineage>
</organism>
<proteinExistence type="predicted"/>
<dbReference type="AlphaFoldDB" id="A0A5J4STD5"/>
<dbReference type="Pfam" id="PF13595">
    <property type="entry name" value="DUF4138"/>
    <property type="match status" value="1"/>
</dbReference>
<evidence type="ECO:0000313" key="1">
    <source>
        <dbReference type="EMBL" id="KAA6348530.1"/>
    </source>
</evidence>
<protein>
    <recommendedName>
        <fullName evidence="2">Conjugative transposon protein TraN</fullName>
    </recommendedName>
</protein>
<accession>A0A5J4STD5</accession>
<dbReference type="NCBIfam" id="TIGR03780">
    <property type="entry name" value="Bac_Flav_CT_N"/>
    <property type="match status" value="1"/>
</dbReference>
<comment type="caution">
    <text evidence="1">The sequence shown here is derived from an EMBL/GenBank/DDBJ whole genome shotgun (WGS) entry which is preliminary data.</text>
</comment>
<gene>
    <name evidence="1" type="ORF">EZS27_004024</name>
</gene>
<name>A0A5J4STD5_9ZZZZ</name>
<dbReference type="EMBL" id="SNRY01000066">
    <property type="protein sequence ID" value="KAA6348530.1"/>
    <property type="molecule type" value="Genomic_DNA"/>
</dbReference>